<dbReference type="PANTHER" id="PTHR44006:SF1">
    <property type="entry name" value="U5 SMALL NUCLEAR RIBONUCLEOPROTEIN 40 KDA PROTEIN"/>
    <property type="match status" value="1"/>
</dbReference>
<dbReference type="SMART" id="SM00320">
    <property type="entry name" value="WD40"/>
    <property type="match status" value="4"/>
</dbReference>
<feature type="compositionally biased region" description="Acidic residues" evidence="4">
    <location>
        <begin position="449"/>
        <end position="459"/>
    </location>
</feature>
<keyword evidence="1 3" id="KW-0853">WD repeat</keyword>
<dbReference type="InterPro" id="IPR052234">
    <property type="entry name" value="U5_snRNP_Component"/>
</dbReference>
<sequence length="562" mass="65618">MSQKTQTIPKELPIEKTINNLKFDFYLNCVYVDKEYLYLTSFGFDICKIPLGKKKDLKEKRIYKPIHSGGILEIRKRKGEDLIITCSKDRTVIATDPETLEKVKEFSGNTTWVKNTIDYQNKIYSISCSNQIICWDFGTTKLIKRIQTSENKLICGTFHEESGKIFAGTRNGKVHVLDPESNQVIKTFEAYNNGWVVDIVSREGIIYTALGEFGVDRSDYQIKSWDVKTYQNLRNYRGHGKGTKKIKIKWNYLFSTGHDKTIKIWDLETTKLLYFVNLVGGCLGFDLNTKFLYVTSNSDLVLINIENELDMYSSFKFLKWLKNPNFSDFQIFDYPIHKFLIKLRCGKQPKEIKTILEKNFTKEDTLKFLEWVYGKNCHSSSSLKEIQKIANKLEIQCFQQKTIQSDLIKAYFDESSKDFSILVKNPKFNNDNVNNNNNNNNNNNKNNNNDDDVDDNNDNNKEEEEFVEIRVHKFILLAKCGLFRAFFEYTQKETNKVKDYSGKSIESIKKFIKYLYFDDLKLTSDDDPQLIVEELGDAANYYQLDKYSNLPNCLKQIKKNLI</sequence>
<keyword evidence="2" id="KW-0677">Repeat</keyword>
<dbReference type="PROSITE" id="PS00678">
    <property type="entry name" value="WD_REPEATS_1"/>
    <property type="match status" value="1"/>
</dbReference>
<dbReference type="PANTHER" id="PTHR44006">
    <property type="entry name" value="U5 SMALL NUCLEAR RIBONUCLEOPROTEIN 40 KDA PROTEIN"/>
    <property type="match status" value="1"/>
</dbReference>
<dbReference type="PROSITE" id="PS50097">
    <property type="entry name" value="BTB"/>
    <property type="match status" value="1"/>
</dbReference>
<proteinExistence type="predicted"/>
<dbReference type="SUPFAM" id="SSF54695">
    <property type="entry name" value="POZ domain"/>
    <property type="match status" value="1"/>
</dbReference>
<evidence type="ECO:0000313" key="7">
    <source>
        <dbReference type="Proteomes" id="UP001150062"/>
    </source>
</evidence>
<reference evidence="6" key="1">
    <citation type="submission" date="2022-08" db="EMBL/GenBank/DDBJ databases">
        <title>Novel sulfate-reducing endosymbionts in the free-living metamonad Anaeramoeba.</title>
        <authorList>
            <person name="Jerlstrom-Hultqvist J."/>
            <person name="Cepicka I."/>
            <person name="Gallot-Lavallee L."/>
            <person name="Salas-Leiva D."/>
            <person name="Curtis B.A."/>
            <person name="Zahonova K."/>
            <person name="Pipaliya S."/>
            <person name="Dacks J."/>
            <person name="Roger A.J."/>
        </authorList>
    </citation>
    <scope>NUCLEOTIDE SEQUENCE</scope>
    <source>
        <strain evidence="6">Schooner1</strain>
    </source>
</reference>
<name>A0ABQ8YDJ1_9EUKA</name>
<dbReference type="Gene3D" id="3.30.710.10">
    <property type="entry name" value="Potassium Channel Kv1.1, Chain A"/>
    <property type="match status" value="1"/>
</dbReference>
<dbReference type="InterPro" id="IPR015943">
    <property type="entry name" value="WD40/YVTN_repeat-like_dom_sf"/>
</dbReference>
<evidence type="ECO:0000256" key="2">
    <source>
        <dbReference type="ARBA" id="ARBA00022737"/>
    </source>
</evidence>
<dbReference type="CDD" id="cd18186">
    <property type="entry name" value="BTB_POZ_ZBTB_KLHL-like"/>
    <property type="match status" value="1"/>
</dbReference>
<dbReference type="InterPro" id="IPR001680">
    <property type="entry name" value="WD40_rpt"/>
</dbReference>
<dbReference type="SUPFAM" id="SSF50998">
    <property type="entry name" value="Quinoprotein alcohol dehydrogenase-like"/>
    <property type="match status" value="1"/>
</dbReference>
<evidence type="ECO:0000256" key="4">
    <source>
        <dbReference type="SAM" id="MobiDB-lite"/>
    </source>
</evidence>
<dbReference type="InterPro" id="IPR000210">
    <property type="entry name" value="BTB/POZ_dom"/>
</dbReference>
<dbReference type="Pfam" id="PF00400">
    <property type="entry name" value="WD40"/>
    <property type="match status" value="1"/>
</dbReference>
<comment type="caution">
    <text evidence="6">The sequence shown here is derived from an EMBL/GenBank/DDBJ whole genome shotgun (WGS) entry which is preliminary data.</text>
</comment>
<feature type="domain" description="BTB" evidence="5">
    <location>
        <begin position="468"/>
        <end position="524"/>
    </location>
</feature>
<feature type="repeat" description="WD" evidence="3">
    <location>
        <begin position="236"/>
        <end position="275"/>
    </location>
</feature>
<dbReference type="InterPro" id="IPR019775">
    <property type="entry name" value="WD40_repeat_CS"/>
</dbReference>
<accession>A0ABQ8YDJ1</accession>
<keyword evidence="7" id="KW-1185">Reference proteome</keyword>
<dbReference type="Gene3D" id="2.130.10.10">
    <property type="entry name" value="YVTN repeat-like/Quinoprotein amine dehydrogenase"/>
    <property type="match status" value="2"/>
</dbReference>
<dbReference type="Pfam" id="PF00651">
    <property type="entry name" value="BTB"/>
    <property type="match status" value="1"/>
</dbReference>
<gene>
    <name evidence="6" type="ORF">M0813_02508</name>
</gene>
<organism evidence="6 7">
    <name type="scientific">Anaeramoeba flamelloides</name>
    <dbReference type="NCBI Taxonomy" id="1746091"/>
    <lineage>
        <taxon>Eukaryota</taxon>
        <taxon>Metamonada</taxon>
        <taxon>Anaeramoebidae</taxon>
        <taxon>Anaeramoeba</taxon>
    </lineage>
</organism>
<dbReference type="InterPro" id="IPR011333">
    <property type="entry name" value="SKP1/BTB/POZ_sf"/>
</dbReference>
<protein>
    <submittedName>
        <fullName evidence="6">Lissencephaly-1</fullName>
    </submittedName>
</protein>
<feature type="region of interest" description="Disordered" evidence="4">
    <location>
        <begin position="428"/>
        <end position="459"/>
    </location>
</feature>
<dbReference type="Proteomes" id="UP001150062">
    <property type="component" value="Unassembled WGS sequence"/>
</dbReference>
<evidence type="ECO:0000259" key="5">
    <source>
        <dbReference type="PROSITE" id="PS50097"/>
    </source>
</evidence>
<evidence type="ECO:0000256" key="3">
    <source>
        <dbReference type="PROSITE-ProRule" id="PRU00221"/>
    </source>
</evidence>
<evidence type="ECO:0000256" key="1">
    <source>
        <dbReference type="ARBA" id="ARBA00022574"/>
    </source>
</evidence>
<feature type="compositionally biased region" description="Low complexity" evidence="4">
    <location>
        <begin position="429"/>
        <end position="447"/>
    </location>
</feature>
<dbReference type="PROSITE" id="PS50082">
    <property type="entry name" value="WD_REPEATS_2"/>
    <property type="match status" value="1"/>
</dbReference>
<evidence type="ECO:0000313" key="6">
    <source>
        <dbReference type="EMBL" id="KAJ6242660.1"/>
    </source>
</evidence>
<dbReference type="EMBL" id="JAOAOG010000173">
    <property type="protein sequence ID" value="KAJ6242660.1"/>
    <property type="molecule type" value="Genomic_DNA"/>
</dbReference>
<dbReference type="InterPro" id="IPR011047">
    <property type="entry name" value="Quinoprotein_ADH-like_sf"/>
</dbReference>